<dbReference type="SUPFAM" id="SSF49899">
    <property type="entry name" value="Concanavalin A-like lectins/glucanases"/>
    <property type="match status" value="1"/>
</dbReference>
<accession>A0A1R0GXX6</accession>
<dbReference type="InterPro" id="IPR013320">
    <property type="entry name" value="ConA-like_dom_sf"/>
</dbReference>
<feature type="region of interest" description="Disordered" evidence="1">
    <location>
        <begin position="75"/>
        <end position="150"/>
    </location>
</feature>
<dbReference type="PROSITE" id="PS51762">
    <property type="entry name" value="GH16_2"/>
    <property type="match status" value="1"/>
</dbReference>
<dbReference type="Gene3D" id="2.60.120.200">
    <property type="match status" value="1"/>
</dbReference>
<sequence length="418" mass="46760">MFVPIRSISLDYLMPRHLKNIFMNDTNNSIEGNQEDGSIVEGQNSTAEAIVSVFSSLKKPDGTPPKISEIMNDEEYSENDEESLNGYGDISRNVGSKESHEITLQGSETQPTNSNSNPSTMNEYVESEESIETQNELESIKLKKNSEEKKPVPEYRAINNESDDVDEINSETGRNLDTKKVGESIVNFATKKVEDFGKSNITDSAEKQFSCRALNMKCKLIDINFQTESLDEYFDIPYCKENVSIDDGALKLSISKECSTTLISKFNIKFGLVEGRIKMAPGSGSVTALLLAGPEPADEIDFEWVGIDSSTVQSMYFVAGKPIDMDAVFFESGGDMSDNFFDYAIELLPNVVNWYINDELVRSVERVDESTFPSRADTLRFGVWDGSEISEWAGESEGDNQSSAYFKYIKVTEYCFEE</sequence>
<organism evidence="3 4">
    <name type="scientific">Smittium mucronatum</name>
    <dbReference type="NCBI Taxonomy" id="133383"/>
    <lineage>
        <taxon>Eukaryota</taxon>
        <taxon>Fungi</taxon>
        <taxon>Fungi incertae sedis</taxon>
        <taxon>Zoopagomycota</taxon>
        <taxon>Kickxellomycotina</taxon>
        <taxon>Harpellomycetes</taxon>
        <taxon>Harpellales</taxon>
        <taxon>Legeriomycetaceae</taxon>
        <taxon>Smittium</taxon>
    </lineage>
</organism>
<dbReference type="GO" id="GO:0005975">
    <property type="term" value="P:carbohydrate metabolic process"/>
    <property type="evidence" value="ECO:0007669"/>
    <property type="project" value="InterPro"/>
</dbReference>
<dbReference type="Proteomes" id="UP000187455">
    <property type="component" value="Unassembled WGS sequence"/>
</dbReference>
<keyword evidence="3" id="KW-0326">Glycosidase</keyword>
<comment type="caution">
    <text evidence="3">The sequence shown here is derived from an EMBL/GenBank/DDBJ whole genome shotgun (WGS) entry which is preliminary data.</text>
</comment>
<name>A0A1R0GXX6_9FUNG</name>
<evidence type="ECO:0000259" key="2">
    <source>
        <dbReference type="PROSITE" id="PS51762"/>
    </source>
</evidence>
<keyword evidence="4" id="KW-1185">Reference proteome</keyword>
<protein>
    <submittedName>
        <fullName evidence="3">Putative glycosidase CRH1</fullName>
    </submittedName>
</protein>
<dbReference type="InterPro" id="IPR050546">
    <property type="entry name" value="Glycosyl_Hydrlase_16"/>
</dbReference>
<dbReference type="PANTHER" id="PTHR10963">
    <property type="entry name" value="GLYCOSYL HYDROLASE-RELATED"/>
    <property type="match status" value="1"/>
</dbReference>
<evidence type="ECO:0000313" key="3">
    <source>
        <dbReference type="EMBL" id="OLY81739.1"/>
    </source>
</evidence>
<dbReference type="AlphaFoldDB" id="A0A1R0GXX6"/>
<evidence type="ECO:0000313" key="4">
    <source>
        <dbReference type="Proteomes" id="UP000187455"/>
    </source>
</evidence>
<dbReference type="GO" id="GO:0004553">
    <property type="term" value="F:hydrolase activity, hydrolyzing O-glycosyl compounds"/>
    <property type="evidence" value="ECO:0007669"/>
    <property type="project" value="InterPro"/>
</dbReference>
<dbReference type="STRING" id="133383.A0A1R0GXX6"/>
<gene>
    <name evidence="3" type="ORF">AYI68_g4154</name>
</gene>
<feature type="compositionally biased region" description="Basic and acidic residues" evidence="1">
    <location>
        <begin position="138"/>
        <end position="150"/>
    </location>
</feature>
<dbReference type="GO" id="GO:0031505">
    <property type="term" value="P:fungal-type cell wall organization"/>
    <property type="evidence" value="ECO:0007669"/>
    <property type="project" value="TreeGrafter"/>
</dbReference>
<dbReference type="EMBL" id="LSSL01002213">
    <property type="protein sequence ID" value="OLY81739.1"/>
    <property type="molecule type" value="Genomic_DNA"/>
</dbReference>
<proteinExistence type="predicted"/>
<reference evidence="3 4" key="1">
    <citation type="journal article" date="2016" name="Mol. Biol. Evol.">
        <title>Genome-Wide Survey of Gut Fungi (Harpellales) Reveals the First Horizontally Transferred Ubiquitin Gene from a Mosquito Host.</title>
        <authorList>
            <person name="Wang Y."/>
            <person name="White M.M."/>
            <person name="Kvist S."/>
            <person name="Moncalvo J.M."/>
        </authorList>
    </citation>
    <scope>NUCLEOTIDE SEQUENCE [LARGE SCALE GENOMIC DNA]</scope>
    <source>
        <strain evidence="3 4">ALG-7-W6</strain>
    </source>
</reference>
<feature type="domain" description="GH16" evidence="2">
    <location>
        <begin position="145"/>
        <end position="417"/>
    </location>
</feature>
<dbReference type="GO" id="GO:0016757">
    <property type="term" value="F:glycosyltransferase activity"/>
    <property type="evidence" value="ECO:0007669"/>
    <property type="project" value="TreeGrafter"/>
</dbReference>
<dbReference type="PANTHER" id="PTHR10963:SF68">
    <property type="entry name" value="GLYCOSIDASE CRH1-RELATED"/>
    <property type="match status" value="1"/>
</dbReference>
<dbReference type="InterPro" id="IPR000757">
    <property type="entry name" value="Beta-glucanase-like"/>
</dbReference>
<feature type="compositionally biased region" description="Low complexity" evidence="1">
    <location>
        <begin position="111"/>
        <end position="120"/>
    </location>
</feature>
<dbReference type="OrthoDB" id="4781at2759"/>
<dbReference type="GO" id="GO:0009277">
    <property type="term" value="C:fungal-type cell wall"/>
    <property type="evidence" value="ECO:0007669"/>
    <property type="project" value="TreeGrafter"/>
</dbReference>
<dbReference type="Pfam" id="PF00722">
    <property type="entry name" value="Glyco_hydro_16"/>
    <property type="match status" value="1"/>
</dbReference>
<evidence type="ECO:0000256" key="1">
    <source>
        <dbReference type="SAM" id="MobiDB-lite"/>
    </source>
</evidence>
<keyword evidence="3" id="KW-0378">Hydrolase</keyword>